<feature type="compositionally biased region" description="Basic and acidic residues" evidence="2">
    <location>
        <begin position="260"/>
        <end position="281"/>
    </location>
</feature>
<evidence type="ECO:0000313" key="4">
    <source>
        <dbReference type="EMBL" id="WSD06233.1"/>
    </source>
</evidence>
<dbReference type="InterPro" id="IPR001031">
    <property type="entry name" value="Thioesterase"/>
</dbReference>
<sequence length="291" mass="31678">MQRYLAVRPVPGTGIRLFCFHHAGAGALAFAGWQRRVGPGVSVLPVRLPGRETRRREDRITDGARLVEELQNDLGPLLDEPHAFYGHSMGALVAYRFAQHRVRTGQRPPRLLSVGACSAPQLPAPLLQTLLRPELPDEELILSLGGHDSIPAPLRNRIGWLTATLATLRADLTLAQDLRQAPVTGLPCPLDAYAGEADPLVPATEVRAWKHCTTHRFRLRPVRGTHFFVRGRDMPRAVGEALRSAGDPATGAAAVPTETPRPDTARADLARQDTTRHDAAPHRAGPRPAHG</sequence>
<evidence type="ECO:0000256" key="1">
    <source>
        <dbReference type="ARBA" id="ARBA00007169"/>
    </source>
</evidence>
<protein>
    <submittedName>
        <fullName evidence="4">Thioesterase domain-containing protein</fullName>
    </submittedName>
</protein>
<dbReference type="RefSeq" id="WP_326752387.1">
    <property type="nucleotide sequence ID" value="NZ_CP109134.1"/>
</dbReference>
<dbReference type="SUPFAM" id="SSF53474">
    <property type="entry name" value="alpha/beta-Hydrolases"/>
    <property type="match status" value="1"/>
</dbReference>
<comment type="similarity">
    <text evidence="1">Belongs to the thioesterase family.</text>
</comment>
<keyword evidence="5" id="KW-1185">Reference proteome</keyword>
<proteinExistence type="inferred from homology"/>
<feature type="compositionally biased region" description="Low complexity" evidence="2">
    <location>
        <begin position="282"/>
        <end position="291"/>
    </location>
</feature>
<dbReference type="PANTHER" id="PTHR11487">
    <property type="entry name" value="THIOESTERASE"/>
    <property type="match status" value="1"/>
</dbReference>
<dbReference type="Gene3D" id="3.40.50.1820">
    <property type="entry name" value="alpha/beta hydrolase"/>
    <property type="match status" value="1"/>
</dbReference>
<gene>
    <name evidence="4" type="ORF">OIE73_10895</name>
</gene>
<feature type="domain" description="Thioesterase" evidence="3">
    <location>
        <begin position="16"/>
        <end position="238"/>
    </location>
</feature>
<evidence type="ECO:0000256" key="2">
    <source>
        <dbReference type="SAM" id="MobiDB-lite"/>
    </source>
</evidence>
<organism evidence="4 5">
    <name type="scientific">Streptomyces hirsutus</name>
    <dbReference type="NCBI Taxonomy" id="35620"/>
    <lineage>
        <taxon>Bacteria</taxon>
        <taxon>Bacillati</taxon>
        <taxon>Actinomycetota</taxon>
        <taxon>Actinomycetes</taxon>
        <taxon>Kitasatosporales</taxon>
        <taxon>Streptomycetaceae</taxon>
        <taxon>Streptomyces</taxon>
    </lineage>
</organism>
<dbReference type="Proteomes" id="UP001335325">
    <property type="component" value="Chromosome"/>
</dbReference>
<evidence type="ECO:0000313" key="5">
    <source>
        <dbReference type="Proteomes" id="UP001335325"/>
    </source>
</evidence>
<name>A0ABZ1GNH4_9ACTN</name>
<feature type="region of interest" description="Disordered" evidence="2">
    <location>
        <begin position="241"/>
        <end position="291"/>
    </location>
</feature>
<dbReference type="PANTHER" id="PTHR11487:SF0">
    <property type="entry name" value="S-ACYL FATTY ACID SYNTHASE THIOESTERASE, MEDIUM CHAIN"/>
    <property type="match status" value="1"/>
</dbReference>
<dbReference type="GeneID" id="91543084"/>
<accession>A0ABZ1GNH4</accession>
<reference evidence="4 5" key="1">
    <citation type="submission" date="2022-10" db="EMBL/GenBank/DDBJ databases">
        <title>The complete genomes of actinobacterial strains from the NBC collection.</title>
        <authorList>
            <person name="Joergensen T.S."/>
            <person name="Alvarez Arevalo M."/>
            <person name="Sterndorff E.B."/>
            <person name="Faurdal D."/>
            <person name="Vuksanovic O."/>
            <person name="Mourched A.-S."/>
            <person name="Charusanti P."/>
            <person name="Shaw S."/>
            <person name="Blin K."/>
            <person name="Weber T."/>
        </authorList>
    </citation>
    <scope>NUCLEOTIDE SEQUENCE [LARGE SCALE GENOMIC DNA]</scope>
    <source>
        <strain evidence="4 5">NBC 01753</strain>
    </source>
</reference>
<dbReference type="InterPro" id="IPR012223">
    <property type="entry name" value="TEII"/>
</dbReference>
<evidence type="ECO:0000259" key="3">
    <source>
        <dbReference type="Pfam" id="PF00975"/>
    </source>
</evidence>
<dbReference type="EMBL" id="CP109134">
    <property type="protein sequence ID" value="WSD06233.1"/>
    <property type="molecule type" value="Genomic_DNA"/>
</dbReference>
<dbReference type="InterPro" id="IPR029058">
    <property type="entry name" value="AB_hydrolase_fold"/>
</dbReference>
<dbReference type="Pfam" id="PF00975">
    <property type="entry name" value="Thioesterase"/>
    <property type="match status" value="1"/>
</dbReference>